<organism evidence="2 3">
    <name type="scientific">Niveomyces insectorum RCEF 264</name>
    <dbReference type="NCBI Taxonomy" id="1081102"/>
    <lineage>
        <taxon>Eukaryota</taxon>
        <taxon>Fungi</taxon>
        <taxon>Dikarya</taxon>
        <taxon>Ascomycota</taxon>
        <taxon>Pezizomycotina</taxon>
        <taxon>Sordariomycetes</taxon>
        <taxon>Hypocreomycetidae</taxon>
        <taxon>Hypocreales</taxon>
        <taxon>Cordycipitaceae</taxon>
        <taxon>Niveomyces</taxon>
    </lineage>
</organism>
<evidence type="ECO:0000256" key="1">
    <source>
        <dbReference type="SAM" id="MobiDB-lite"/>
    </source>
</evidence>
<feature type="region of interest" description="Disordered" evidence="1">
    <location>
        <begin position="46"/>
        <end position="113"/>
    </location>
</feature>
<evidence type="ECO:0000313" key="3">
    <source>
        <dbReference type="Proteomes" id="UP000076874"/>
    </source>
</evidence>
<sequence>MEEDTATAESSQTAYDDLKRLTPSLAAEVDHLRASLREHNVWLQRYGQDDHDAAPPTVPTAPQATPPATRPLTVAQPGEAPPPSQQPPAQSQSPPPPFSTPGPQSLPGGPTTSAAAAAAAAAAASVQPAAVLGFRRAALHQLRTGRGRPAPRSADGVAERRRGLAAGVLGSFCAAGCRVASARGRCPGHVERSGVGQRVTRLHAN</sequence>
<protein>
    <submittedName>
        <fullName evidence="2">Uncharacterized protein</fullName>
    </submittedName>
</protein>
<dbReference type="EMBL" id="AZHD01000003">
    <property type="protein sequence ID" value="OAA65306.1"/>
    <property type="molecule type" value="Genomic_DNA"/>
</dbReference>
<evidence type="ECO:0000313" key="2">
    <source>
        <dbReference type="EMBL" id="OAA65306.1"/>
    </source>
</evidence>
<name>A0A167XRT6_9HYPO</name>
<dbReference type="AlphaFoldDB" id="A0A167XRT6"/>
<reference evidence="2 3" key="1">
    <citation type="journal article" date="2016" name="Genome Biol. Evol.">
        <title>Divergent and convergent evolution of fungal pathogenicity.</title>
        <authorList>
            <person name="Shang Y."/>
            <person name="Xiao G."/>
            <person name="Zheng P."/>
            <person name="Cen K."/>
            <person name="Zhan S."/>
            <person name="Wang C."/>
        </authorList>
    </citation>
    <scope>NUCLEOTIDE SEQUENCE [LARGE SCALE GENOMIC DNA]</scope>
    <source>
        <strain evidence="2 3">RCEF 264</strain>
    </source>
</reference>
<proteinExistence type="predicted"/>
<dbReference type="OrthoDB" id="5220889at2759"/>
<comment type="caution">
    <text evidence="2">The sequence shown here is derived from an EMBL/GenBank/DDBJ whole genome shotgun (WGS) entry which is preliminary data.</text>
</comment>
<accession>A0A167XRT6</accession>
<dbReference type="Proteomes" id="UP000076874">
    <property type="component" value="Unassembled WGS sequence"/>
</dbReference>
<gene>
    <name evidence="2" type="ORF">SPI_02093</name>
</gene>
<feature type="region of interest" description="Disordered" evidence="1">
    <location>
        <begin position="1"/>
        <end position="20"/>
    </location>
</feature>
<keyword evidence="3" id="KW-1185">Reference proteome</keyword>
<feature type="compositionally biased region" description="Pro residues" evidence="1">
    <location>
        <begin position="56"/>
        <end position="69"/>
    </location>
</feature>